<dbReference type="GO" id="GO:0060080">
    <property type="term" value="P:inhibitory postsynaptic potential"/>
    <property type="evidence" value="ECO:0007669"/>
    <property type="project" value="TreeGrafter"/>
</dbReference>
<evidence type="ECO:0000256" key="1">
    <source>
        <dbReference type="SAM" id="MobiDB-lite"/>
    </source>
</evidence>
<organism evidence="2 3">
    <name type="scientific">Phrynocephalus forsythii</name>
    <dbReference type="NCBI Taxonomy" id="171643"/>
    <lineage>
        <taxon>Eukaryota</taxon>
        <taxon>Metazoa</taxon>
        <taxon>Chordata</taxon>
        <taxon>Craniata</taxon>
        <taxon>Vertebrata</taxon>
        <taxon>Euteleostomi</taxon>
        <taxon>Lepidosauria</taxon>
        <taxon>Squamata</taxon>
        <taxon>Bifurcata</taxon>
        <taxon>Unidentata</taxon>
        <taxon>Episquamata</taxon>
        <taxon>Toxicofera</taxon>
        <taxon>Iguania</taxon>
        <taxon>Acrodonta</taxon>
        <taxon>Agamidae</taxon>
        <taxon>Agaminae</taxon>
        <taxon>Phrynocephalus</taxon>
    </lineage>
</organism>
<accession>A0A9Q1B1D4</accession>
<proteinExistence type="predicted"/>
<dbReference type="Proteomes" id="UP001142489">
    <property type="component" value="Unassembled WGS sequence"/>
</dbReference>
<evidence type="ECO:0000313" key="2">
    <source>
        <dbReference type="EMBL" id="KAJ7325315.1"/>
    </source>
</evidence>
<reference evidence="2" key="1">
    <citation type="journal article" date="2023" name="DNA Res.">
        <title>Chromosome-level genome assembly of Phrynocephalus forsythii using third-generation DNA sequencing and Hi-C analysis.</title>
        <authorList>
            <person name="Qi Y."/>
            <person name="Zhao W."/>
            <person name="Zhao Y."/>
            <person name="Niu C."/>
            <person name="Cao S."/>
            <person name="Zhang Y."/>
        </authorList>
    </citation>
    <scope>NUCLEOTIDE SEQUENCE</scope>
    <source>
        <tissue evidence="2">Muscle</tissue>
    </source>
</reference>
<feature type="region of interest" description="Disordered" evidence="1">
    <location>
        <begin position="1"/>
        <end position="40"/>
    </location>
</feature>
<dbReference type="AlphaFoldDB" id="A0A9Q1B1D4"/>
<dbReference type="InterPro" id="IPR029337">
    <property type="entry name" value="INSYN2"/>
</dbReference>
<comment type="caution">
    <text evidence="2">The sequence shown here is derived from an EMBL/GenBank/DDBJ whole genome shotgun (WGS) entry which is preliminary data.</text>
</comment>
<keyword evidence="3" id="KW-1185">Reference proteome</keyword>
<evidence type="ECO:0000313" key="3">
    <source>
        <dbReference type="Proteomes" id="UP001142489"/>
    </source>
</evidence>
<feature type="compositionally biased region" description="Polar residues" evidence="1">
    <location>
        <begin position="10"/>
        <end position="22"/>
    </location>
</feature>
<dbReference type="EMBL" id="JAPFRF010000008">
    <property type="protein sequence ID" value="KAJ7325315.1"/>
    <property type="molecule type" value="Genomic_DNA"/>
</dbReference>
<dbReference type="OrthoDB" id="8679980at2759"/>
<sequence length="545" mass="60493">MAKGADNETWHLSSPPSQSLSDEGTMGSKESSKCLLTTSESEVDSAASLVLEMKYALDPNRQIKKRNKALQVRFKDICEAQNEQRDKQLSMLQQTDKKEAKPISCRAAYRKYMTVPARRSIPNVTKSTGVQTSPELKKCYQTFPLDRKKGGMIKSIASVDTFPSQNNGFLMDVKDKDSKISGEAAQCSKKVTGFVTAKFISHANERMNAIQQPSSDNCLETCRSTDLHSCTKEPPSLQNSAVFVLDEPDYQLHDKAKHYTGPLRNEEANSSTHRKVFKTEVASVYLPASSSHFSQTDLQNSAAAAAAAGGNDWSLCPTEEDKKRTVHLNGLQSQAVSAAQACSTQAPCQSTECNEQTLQIHVSPMEGKQPCQTAVAVSEGCQQIVPHTEVVDLKAQLQMMENLISSSQETIKVLLGVIQELEKGEAHREGYCSMGKNLMSKSDLDYVMKASSHLLRLDPLKLSYRTGQDTSNCDTCRNSACIIYSVELDFKQQEDKLQPVLRKLHPIEETQVAPLPYSQESYSSTPKQKSKTESKKHGRWKLWFL</sequence>
<feature type="compositionally biased region" description="Polar residues" evidence="1">
    <location>
        <begin position="518"/>
        <end position="527"/>
    </location>
</feature>
<evidence type="ECO:0008006" key="4">
    <source>
        <dbReference type="Google" id="ProtNLM"/>
    </source>
</evidence>
<dbReference type="GO" id="GO:0014069">
    <property type="term" value="C:postsynaptic density"/>
    <property type="evidence" value="ECO:0007669"/>
    <property type="project" value="TreeGrafter"/>
</dbReference>
<dbReference type="PANTHER" id="PTHR28682:SF1">
    <property type="entry name" value="INHIBITORY SYNAPTIC FACTOR 2A"/>
    <property type="match status" value="1"/>
</dbReference>
<dbReference type="PANTHER" id="PTHR28682">
    <property type="entry name" value="INHIBITORY SYNAPTIC FACTOR 2A-RELATED"/>
    <property type="match status" value="1"/>
</dbReference>
<feature type="region of interest" description="Disordered" evidence="1">
    <location>
        <begin position="515"/>
        <end position="538"/>
    </location>
</feature>
<gene>
    <name evidence="2" type="ORF">JRQ81_018335</name>
</gene>
<dbReference type="Pfam" id="PF15265">
    <property type="entry name" value="FAM196"/>
    <property type="match status" value="1"/>
</dbReference>
<name>A0A9Q1B1D4_9SAUR</name>
<protein>
    <recommendedName>
        <fullName evidence="4">Inhibitory synaptic factor 2A</fullName>
    </recommendedName>
</protein>